<evidence type="ECO:0000256" key="3">
    <source>
        <dbReference type="ARBA" id="ARBA00022801"/>
    </source>
</evidence>
<accession>A0ABD5YYV5</accession>
<dbReference type="Gene3D" id="2.40.50.90">
    <property type="match status" value="1"/>
</dbReference>
<feature type="compositionally biased region" description="Pro residues" evidence="4">
    <location>
        <begin position="301"/>
        <end position="313"/>
    </location>
</feature>
<dbReference type="Proteomes" id="UP001596417">
    <property type="component" value="Unassembled WGS sequence"/>
</dbReference>
<evidence type="ECO:0000259" key="5">
    <source>
        <dbReference type="PROSITE" id="PS50830"/>
    </source>
</evidence>
<evidence type="ECO:0000313" key="7">
    <source>
        <dbReference type="EMBL" id="MFC7193298.1"/>
    </source>
</evidence>
<dbReference type="PROSITE" id="PS01123">
    <property type="entry name" value="TNASE_1"/>
    <property type="match status" value="1"/>
</dbReference>
<keyword evidence="3" id="KW-0378">Hydrolase</keyword>
<comment type="caution">
    <text evidence="7">The sequence shown here is derived from an EMBL/GenBank/DDBJ whole genome shotgun (WGS) entry which is preliminary data.</text>
</comment>
<keyword evidence="2" id="KW-0255">Endonuclease</keyword>
<dbReference type="SUPFAM" id="SSF50199">
    <property type="entry name" value="Staphylococcal nuclease"/>
    <property type="match status" value="1"/>
</dbReference>
<dbReference type="InterPro" id="IPR035437">
    <property type="entry name" value="SNase_OB-fold_sf"/>
</dbReference>
<dbReference type="EMBL" id="JBHTAX010000007">
    <property type="protein sequence ID" value="MFC7193298.1"/>
    <property type="molecule type" value="Genomic_DNA"/>
</dbReference>
<dbReference type="GO" id="GO:0016787">
    <property type="term" value="F:hydrolase activity"/>
    <property type="evidence" value="ECO:0007669"/>
    <property type="project" value="UniProtKB-KW"/>
</dbReference>
<dbReference type="EMBL" id="JBHTAX010000007">
    <property type="protein sequence ID" value="MFC7193163.1"/>
    <property type="molecule type" value="Genomic_DNA"/>
</dbReference>
<feature type="compositionally biased region" description="Polar residues" evidence="4">
    <location>
        <begin position="58"/>
        <end position="68"/>
    </location>
</feature>
<reference evidence="7" key="1">
    <citation type="journal article" date="2014" name="Int. J. Syst. Evol. Microbiol.">
        <title>Complete genome sequence of Corynebacterium casei LMG S-19264T (=DSM 44701T), isolated from a smear-ripened cheese.</title>
        <authorList>
            <consortium name="US DOE Joint Genome Institute (JGI-PGF)"/>
            <person name="Walter F."/>
            <person name="Albersmeier A."/>
            <person name="Kalinowski J."/>
            <person name="Ruckert C."/>
        </authorList>
    </citation>
    <scope>NUCLEOTIDE SEQUENCE [LARGE SCALE GENOMIC DNA]</scope>
    <source>
        <strain evidence="7">NBRC 107106</strain>
    </source>
</reference>
<gene>
    <name evidence="6" type="ORF">ACFQL7_27530</name>
    <name evidence="7" type="ORF">ACFQL7_28250</name>
</gene>
<feature type="compositionally biased region" description="Polar residues" evidence="4">
    <location>
        <begin position="36"/>
        <end position="49"/>
    </location>
</feature>
<proteinExistence type="predicted"/>
<protein>
    <submittedName>
        <fullName evidence="7">Thermonuclease family protein</fullName>
    </submittedName>
</protein>
<feature type="domain" description="TNase-like" evidence="5">
    <location>
        <begin position="141"/>
        <end position="289"/>
    </location>
</feature>
<evidence type="ECO:0000256" key="4">
    <source>
        <dbReference type="SAM" id="MobiDB-lite"/>
    </source>
</evidence>
<reference evidence="7" key="3">
    <citation type="submission" date="2024-09" db="EMBL/GenBank/DDBJ databases">
        <authorList>
            <person name="Sun Q."/>
        </authorList>
    </citation>
    <scope>NUCLEOTIDE SEQUENCE</scope>
    <source>
        <strain evidence="7">NBRC 107106</strain>
    </source>
</reference>
<dbReference type="AlphaFoldDB" id="A0ABD5YYV5"/>
<dbReference type="PROSITE" id="PS50830">
    <property type="entry name" value="TNASE_3"/>
    <property type="match status" value="1"/>
</dbReference>
<evidence type="ECO:0000256" key="2">
    <source>
        <dbReference type="ARBA" id="ARBA00022759"/>
    </source>
</evidence>
<reference evidence="8" key="2">
    <citation type="journal article" date="2019" name="Int. J. Syst. Evol. Microbiol.">
        <title>The Global Catalogue of Microorganisms (GCM) 10K type strain sequencing project: providing services to taxonomists for standard genome sequencing and annotation.</title>
        <authorList>
            <consortium name="The Broad Institute Genomics Platform"/>
            <consortium name="The Broad Institute Genome Sequencing Center for Infectious Disease"/>
            <person name="Wu L."/>
            <person name="Ma J."/>
        </authorList>
    </citation>
    <scope>NUCLEOTIDE SEQUENCE [LARGE SCALE GENOMIC DNA]</scope>
    <source>
        <strain evidence="8">RDMS1</strain>
    </source>
</reference>
<dbReference type="RefSeq" id="WP_390206999.1">
    <property type="nucleotide sequence ID" value="NZ_JBHSZC010000006.1"/>
</dbReference>
<dbReference type="PANTHER" id="PTHR12302">
    <property type="entry name" value="EBNA2 BINDING PROTEIN P100"/>
    <property type="match status" value="1"/>
</dbReference>
<feature type="compositionally biased region" description="Basic and acidic residues" evidence="4">
    <location>
        <begin position="353"/>
        <end position="364"/>
    </location>
</feature>
<feature type="compositionally biased region" description="Basic and acidic residues" evidence="4">
    <location>
        <begin position="333"/>
        <end position="346"/>
    </location>
</feature>
<dbReference type="InterPro" id="IPR016071">
    <property type="entry name" value="Staphylococal_nuclease_OB-fold"/>
</dbReference>
<dbReference type="PANTHER" id="PTHR12302:SF3">
    <property type="entry name" value="SERINE_THREONINE-PROTEIN KINASE 31"/>
    <property type="match status" value="1"/>
</dbReference>
<feature type="compositionally biased region" description="Low complexity" evidence="4">
    <location>
        <begin position="75"/>
        <end position="115"/>
    </location>
</feature>
<evidence type="ECO:0000313" key="6">
    <source>
        <dbReference type="EMBL" id="MFC7193163.1"/>
    </source>
</evidence>
<feature type="region of interest" description="Disordered" evidence="4">
    <location>
        <begin position="292"/>
        <end position="375"/>
    </location>
</feature>
<dbReference type="Pfam" id="PF00565">
    <property type="entry name" value="SNase"/>
    <property type="match status" value="1"/>
</dbReference>
<name>A0ABD5YYV5_9EURY</name>
<organism evidence="7 8">
    <name type="scientific">Halocatena marina</name>
    <dbReference type="NCBI Taxonomy" id="2934937"/>
    <lineage>
        <taxon>Archaea</taxon>
        <taxon>Methanobacteriati</taxon>
        <taxon>Methanobacteriota</taxon>
        <taxon>Stenosarchaea group</taxon>
        <taxon>Halobacteria</taxon>
        <taxon>Halobacteriales</taxon>
        <taxon>Natronomonadaceae</taxon>
        <taxon>Halocatena</taxon>
    </lineage>
</organism>
<feature type="region of interest" description="Disordered" evidence="4">
    <location>
        <begin position="20"/>
        <end position="142"/>
    </location>
</feature>
<dbReference type="GO" id="GO:0004519">
    <property type="term" value="F:endonuclease activity"/>
    <property type="evidence" value="ECO:0007669"/>
    <property type="project" value="UniProtKB-KW"/>
</dbReference>
<dbReference type="CDD" id="cd00175">
    <property type="entry name" value="SNc"/>
    <property type="match status" value="1"/>
</dbReference>
<evidence type="ECO:0000313" key="8">
    <source>
        <dbReference type="Proteomes" id="UP001596417"/>
    </source>
</evidence>
<keyword evidence="8" id="KW-1185">Reference proteome</keyword>
<sequence length="375" mass="39736">MTRTTMLVVAVILIAGLAGCSGDTAEPADLPDPGTETATESTKVTNVAMTASGPPCKQSPSGQPTAPSTPACHGEPTTETAPNTASPTASAPTTITLTGTTTQTASTTTTVEPTANQTESATAEPTEPATEHPDIPIDGGTARSATITRVIDGDTVEVEFSNGDVDTIRLVGVDTPETIASNEDPSEYGIPDTVHGRDWLLNWGEKAKQFARDELIGTHVRVVTDPKLDTRGSYGRLLAYIYDDGVNFNRELLERGLARRYDDSQFTLREEFGTVEAEAHSKNRGLWAFEQSTPTPTVTSTPPPTPTATPSPTPTRTSTPTVTAIEPPSTTVADRDCGDFETHDKAQQFFESHNPDDDPHRLDGDGDGQACESLP</sequence>
<dbReference type="InterPro" id="IPR002071">
    <property type="entry name" value="Thermonucl_AS"/>
</dbReference>
<evidence type="ECO:0000256" key="1">
    <source>
        <dbReference type="ARBA" id="ARBA00022722"/>
    </source>
</evidence>
<keyword evidence="1" id="KW-0540">Nuclease</keyword>
<feature type="compositionally biased region" description="Low complexity" evidence="4">
    <location>
        <begin position="314"/>
        <end position="324"/>
    </location>
</feature>
<dbReference type="SMART" id="SM00318">
    <property type="entry name" value="SNc"/>
    <property type="match status" value="1"/>
</dbReference>
<dbReference type="PROSITE" id="PS51257">
    <property type="entry name" value="PROKAR_LIPOPROTEIN"/>
    <property type="match status" value="1"/>
</dbReference>